<evidence type="ECO:0000313" key="2">
    <source>
        <dbReference type="Proteomes" id="UP000030745"/>
    </source>
</evidence>
<reference evidence="1 2" key="1">
    <citation type="journal article" date="2013" name="PLoS Genet.">
        <title>Distinctive expansion of potential virulence genes in the genome of the oomycete fish pathogen Saprolegnia parasitica.</title>
        <authorList>
            <person name="Jiang R.H."/>
            <person name="de Bruijn I."/>
            <person name="Haas B.J."/>
            <person name="Belmonte R."/>
            <person name="Lobach L."/>
            <person name="Christie J."/>
            <person name="van den Ackerveken G."/>
            <person name="Bottin A."/>
            <person name="Bulone V."/>
            <person name="Diaz-Moreno S.M."/>
            <person name="Dumas B."/>
            <person name="Fan L."/>
            <person name="Gaulin E."/>
            <person name="Govers F."/>
            <person name="Grenville-Briggs L.J."/>
            <person name="Horner N.R."/>
            <person name="Levin J.Z."/>
            <person name="Mammella M."/>
            <person name="Meijer H.J."/>
            <person name="Morris P."/>
            <person name="Nusbaum C."/>
            <person name="Oome S."/>
            <person name="Phillips A.J."/>
            <person name="van Rooyen D."/>
            <person name="Rzeszutek E."/>
            <person name="Saraiva M."/>
            <person name="Secombes C.J."/>
            <person name="Seidl M.F."/>
            <person name="Snel B."/>
            <person name="Stassen J.H."/>
            <person name="Sykes S."/>
            <person name="Tripathy S."/>
            <person name="van den Berg H."/>
            <person name="Vega-Arreguin J.C."/>
            <person name="Wawra S."/>
            <person name="Young S.K."/>
            <person name="Zeng Q."/>
            <person name="Dieguez-Uribeondo J."/>
            <person name="Russ C."/>
            <person name="Tyler B.M."/>
            <person name="van West P."/>
        </authorList>
    </citation>
    <scope>NUCLEOTIDE SEQUENCE [LARGE SCALE GENOMIC DNA]</scope>
    <source>
        <strain evidence="1 2">CBS 223.65</strain>
    </source>
</reference>
<dbReference type="Proteomes" id="UP000030745">
    <property type="component" value="Unassembled WGS sequence"/>
</dbReference>
<accession>A0A067CVF8</accession>
<dbReference type="GeneID" id="24126865"/>
<dbReference type="EMBL" id="KK583201">
    <property type="protein sequence ID" value="KDO30521.1"/>
    <property type="molecule type" value="Genomic_DNA"/>
</dbReference>
<dbReference type="RefSeq" id="XP_012198736.1">
    <property type="nucleotide sequence ID" value="XM_012343346.1"/>
</dbReference>
<sequence length="195" mass="21927">MATTAEALLEEFEADLQHDIEVLKLHNETGRLEGRVRTIQSKVDALAPINGEQIALATRAYETRAPSMGSDARSPNSSPGLRLPSLYCCERSAEYTMLHDVVLMATFNKFKAVVKTECCWPFIAHFLRNRGGHNGLPDLPLFADAAIFTQETMHARLKAYLNKAIWTEGRSYYACDDKYRRYVYVAVACEYIAGL</sequence>
<proteinExistence type="predicted"/>
<dbReference type="KEGG" id="spar:SPRG_04422"/>
<evidence type="ECO:0000313" key="1">
    <source>
        <dbReference type="EMBL" id="KDO30521.1"/>
    </source>
</evidence>
<dbReference type="AlphaFoldDB" id="A0A067CVF8"/>
<keyword evidence="2" id="KW-1185">Reference proteome</keyword>
<dbReference type="VEuPathDB" id="FungiDB:SPRG_04422"/>
<protein>
    <submittedName>
        <fullName evidence="1">Uncharacterized protein</fullName>
    </submittedName>
</protein>
<gene>
    <name evidence="1" type="ORF">SPRG_04422</name>
</gene>
<name>A0A067CVF8_SAPPC</name>
<organism evidence="1 2">
    <name type="scientific">Saprolegnia parasitica (strain CBS 223.65)</name>
    <dbReference type="NCBI Taxonomy" id="695850"/>
    <lineage>
        <taxon>Eukaryota</taxon>
        <taxon>Sar</taxon>
        <taxon>Stramenopiles</taxon>
        <taxon>Oomycota</taxon>
        <taxon>Saprolegniomycetes</taxon>
        <taxon>Saprolegniales</taxon>
        <taxon>Saprolegniaceae</taxon>
        <taxon>Saprolegnia</taxon>
    </lineage>
</organism>